<evidence type="ECO:0000256" key="4">
    <source>
        <dbReference type="ARBA" id="ARBA00023180"/>
    </source>
</evidence>
<keyword evidence="1" id="KW-0732">Signal</keyword>
<dbReference type="RefSeq" id="XP_015274874.1">
    <property type="nucleotide sequence ID" value="XM_015419388.1"/>
</dbReference>
<dbReference type="SUPFAM" id="SSF48431">
    <property type="entry name" value="Lipovitellin-phosvitin complex, superhelical domain"/>
    <property type="match status" value="1"/>
</dbReference>
<dbReference type="PANTHER" id="PTHR23345">
    <property type="entry name" value="VITELLOGENIN-RELATED"/>
    <property type="match status" value="1"/>
</dbReference>
<dbReference type="InterPro" id="IPR011030">
    <property type="entry name" value="Lipovitellin_superhlx_dom"/>
</dbReference>
<name>A0ABM1KMD7_GEKJA</name>
<dbReference type="GeneID" id="107117293"/>
<dbReference type="InterPro" id="IPR015816">
    <property type="entry name" value="Vitellinogen_b-sht_N"/>
</dbReference>
<evidence type="ECO:0000313" key="9">
    <source>
        <dbReference type="RefSeq" id="XP_015274874.1"/>
    </source>
</evidence>
<dbReference type="SMART" id="SM00638">
    <property type="entry name" value="LPD_N"/>
    <property type="match status" value="1"/>
</dbReference>
<dbReference type="Pfam" id="PF01347">
    <property type="entry name" value="Vitellogenin_N"/>
    <property type="match status" value="1"/>
</dbReference>
<evidence type="ECO:0000313" key="8">
    <source>
        <dbReference type="Proteomes" id="UP000694871"/>
    </source>
</evidence>
<feature type="domain" description="Vitellogenin" evidence="7">
    <location>
        <begin position="1"/>
        <end position="520"/>
    </location>
</feature>
<evidence type="ECO:0000259" key="7">
    <source>
        <dbReference type="PROSITE" id="PS51211"/>
    </source>
</evidence>
<dbReference type="InterPro" id="IPR001747">
    <property type="entry name" value="Vitellogenin_N"/>
</dbReference>
<keyword evidence="2" id="KW-0758">Storage protein</keyword>
<comment type="caution">
    <text evidence="5">Lacks conserved residue(s) required for the propagation of feature annotation.</text>
</comment>
<dbReference type="Gene3D" id="2.20.80.10">
    <property type="entry name" value="Lipovitellin-phosvitin complex, chain A, domain 4"/>
    <property type="match status" value="1"/>
</dbReference>
<keyword evidence="8" id="KW-1185">Reference proteome</keyword>
<feature type="region of interest" description="Disordered" evidence="6">
    <location>
        <begin position="120"/>
        <end position="140"/>
    </location>
</feature>
<dbReference type="Proteomes" id="UP000694871">
    <property type="component" value="Unplaced"/>
</dbReference>
<evidence type="ECO:0000256" key="3">
    <source>
        <dbReference type="ARBA" id="ARBA00023157"/>
    </source>
</evidence>
<evidence type="ECO:0000256" key="6">
    <source>
        <dbReference type="SAM" id="MobiDB-lite"/>
    </source>
</evidence>
<keyword evidence="4" id="KW-0325">Glycoprotein</keyword>
<sequence>MYEAQESGIQGDCDTKYTVNENGRNDWITITKTKNLMNCKKQVVQNIGMAYIHALPSCPVKNRLLSGALISEYKVKFENNTILISKAEANELYKVSPGSEFDTPVILEAKQELILTGVKAEKPQQRQKPQKGRQQQAVWPQDEDHENIYYEFSDQPQMAGHMIVTDNIPQQIMEKMQELAQSNPAGSKADNAKKYLQVIELVRRGSFNDLATVLQQVESQPRVRFALLHVVAMAGSDSSLELLKTAVHDQKLETYELLPLIPTAFHFATPNERAASLAAEIIASPKIKNEPWLKMGANMAYGALVSRCIAQSPSRANDLLKHLHDRLTDATQSGDEQEIILCLKSLANAAHGNSLKPLKKILLARNKYTDQIQVEAVLAIRQAARMDPKTGQESLIVPFMDREYCTLARIMACVSLLEMNISLPLVVTMAEVAANDNDVQFQRFVIAHMNEVAGLRVPQYAEVSSACKFALKLLKIRSFKMQNYYSKPKIFKFYDSQHGIGFVEKVITEGAVKNTFPSSAMLTTQLLLPGGTANLFEARFGAGVLEELLRGKSQFNQKISKTEKAVPGAYSESQDQFLSFSMFDKEIAYLPKAEKTLREEYYQPLIETALRKFQELPNGISVQAISPVAFAEIRRRFPNNLGVPLEVGATVMFMADISGNVRAQVPHTVDSNFKLSELVSLRLSADINAV</sequence>
<reference evidence="9" key="1">
    <citation type="submission" date="2025-08" db="UniProtKB">
        <authorList>
            <consortium name="RefSeq"/>
        </authorList>
    </citation>
    <scope>IDENTIFICATION</scope>
</reference>
<keyword evidence="3 5" id="KW-1015">Disulfide bond</keyword>
<dbReference type="PROSITE" id="PS51211">
    <property type="entry name" value="VITELLOGENIN"/>
    <property type="match status" value="1"/>
</dbReference>
<dbReference type="Pfam" id="PF09172">
    <property type="entry name" value="Vit_open_b-sht"/>
    <property type="match status" value="1"/>
</dbReference>
<gene>
    <name evidence="9" type="primary">LOC107117293</name>
</gene>
<dbReference type="InterPro" id="IPR015819">
    <property type="entry name" value="Lipid_transp_b-sht_shell"/>
</dbReference>
<evidence type="ECO:0000256" key="1">
    <source>
        <dbReference type="ARBA" id="ARBA00022729"/>
    </source>
</evidence>
<protein>
    <submittedName>
        <fullName evidence="9">Vitellogenin-2-like</fullName>
    </submittedName>
</protein>
<organism evidence="8 9">
    <name type="scientific">Gekko japonicus</name>
    <name type="common">Schlegel's Japanese gecko</name>
    <dbReference type="NCBI Taxonomy" id="146911"/>
    <lineage>
        <taxon>Eukaryota</taxon>
        <taxon>Metazoa</taxon>
        <taxon>Chordata</taxon>
        <taxon>Craniata</taxon>
        <taxon>Vertebrata</taxon>
        <taxon>Euteleostomi</taxon>
        <taxon>Lepidosauria</taxon>
        <taxon>Squamata</taxon>
        <taxon>Bifurcata</taxon>
        <taxon>Gekkota</taxon>
        <taxon>Gekkonidae</taxon>
        <taxon>Gekkoninae</taxon>
        <taxon>Gekko</taxon>
    </lineage>
</organism>
<feature type="disulfide bond" evidence="5">
    <location>
        <begin position="13"/>
        <end position="39"/>
    </location>
</feature>
<evidence type="ECO:0000256" key="5">
    <source>
        <dbReference type="PROSITE-ProRule" id="PRU00557"/>
    </source>
</evidence>
<dbReference type="SUPFAM" id="SSF56968">
    <property type="entry name" value="Lipovitellin-phosvitin complex, beta-sheet shell regions"/>
    <property type="match status" value="2"/>
</dbReference>
<dbReference type="InterPro" id="IPR015255">
    <property type="entry name" value="Vitellinogen_open_b-sht"/>
</dbReference>
<dbReference type="InterPro" id="IPR050733">
    <property type="entry name" value="Vitellogenin/Apolipophorin"/>
</dbReference>
<evidence type="ECO:0000256" key="2">
    <source>
        <dbReference type="ARBA" id="ARBA00022761"/>
    </source>
</evidence>
<accession>A0ABM1KMD7</accession>
<dbReference type="PANTHER" id="PTHR23345:SF15">
    <property type="entry name" value="VITELLOGENIN 1-RELATED"/>
    <property type="match status" value="1"/>
</dbReference>
<dbReference type="Gene3D" id="1.25.10.20">
    <property type="entry name" value="Vitellinogen, superhelical"/>
    <property type="match status" value="1"/>
</dbReference>
<proteinExistence type="predicted"/>
<dbReference type="Gene3D" id="2.30.230.10">
    <property type="entry name" value="Lipovitellin, beta-sheet shell regions, chain A"/>
    <property type="match status" value="1"/>
</dbReference>